<gene>
    <name evidence="1" type="ORF">AOC05_01475</name>
</gene>
<sequence>MGGAGCGPGRSHLGQPLVGGDHLRVNCEGGVAEDLAASWAAHQQGHRGVDGGVEAGQCCGEIRVPGGDELAPRELVHPPLPQCLKLFAGGAPGRLCKGCEPGGEKPGKSQGACTLE</sequence>
<dbReference type="PATRIC" id="fig|656366.3.peg.332"/>
<organism evidence="1 2">
    <name type="scientific">Arthrobacter alpinus</name>
    <dbReference type="NCBI Taxonomy" id="656366"/>
    <lineage>
        <taxon>Bacteria</taxon>
        <taxon>Bacillati</taxon>
        <taxon>Actinomycetota</taxon>
        <taxon>Actinomycetes</taxon>
        <taxon>Micrococcales</taxon>
        <taxon>Micrococcaceae</taxon>
        <taxon>Arthrobacter</taxon>
    </lineage>
</organism>
<evidence type="ECO:0000313" key="2">
    <source>
        <dbReference type="Proteomes" id="UP000062833"/>
    </source>
</evidence>
<dbReference type="EMBL" id="CP012677">
    <property type="protein sequence ID" value="ALE91328.1"/>
    <property type="molecule type" value="Genomic_DNA"/>
</dbReference>
<protein>
    <submittedName>
        <fullName evidence="1">Uncharacterized protein</fullName>
    </submittedName>
</protein>
<dbReference type="AlphaFoldDB" id="A0A0M4QN87"/>
<proteinExistence type="predicted"/>
<keyword evidence="2" id="KW-1185">Reference proteome</keyword>
<name>A0A0M4QN87_9MICC</name>
<reference evidence="2" key="1">
    <citation type="submission" date="2015-09" db="EMBL/GenBank/DDBJ databases">
        <title>Complete genome of Arthrobacter alpinus strain R3.8.</title>
        <authorList>
            <person name="See-Too W.S."/>
            <person name="Chan K.G."/>
        </authorList>
    </citation>
    <scope>NUCLEOTIDE SEQUENCE [LARGE SCALE GENOMIC DNA]</scope>
    <source>
        <strain evidence="2">R3.8</strain>
    </source>
</reference>
<evidence type="ECO:0000313" key="1">
    <source>
        <dbReference type="EMBL" id="ALE91328.1"/>
    </source>
</evidence>
<dbReference type="KEGG" id="aaq:AOC05_01475"/>
<dbReference type="Proteomes" id="UP000062833">
    <property type="component" value="Chromosome"/>
</dbReference>
<accession>A0A0M4QN87</accession>